<dbReference type="GO" id="GO:0005789">
    <property type="term" value="C:endoplasmic reticulum membrane"/>
    <property type="evidence" value="ECO:0007669"/>
    <property type="project" value="UniProtKB-SubCell"/>
</dbReference>
<organism evidence="8 9">
    <name type="scientific">Pichia membranifaciens NRRL Y-2026</name>
    <dbReference type="NCBI Taxonomy" id="763406"/>
    <lineage>
        <taxon>Eukaryota</taxon>
        <taxon>Fungi</taxon>
        <taxon>Dikarya</taxon>
        <taxon>Ascomycota</taxon>
        <taxon>Saccharomycotina</taxon>
        <taxon>Pichiomycetes</taxon>
        <taxon>Pichiales</taxon>
        <taxon>Pichiaceae</taxon>
        <taxon>Pichia</taxon>
    </lineage>
</organism>
<evidence type="ECO:0000256" key="6">
    <source>
        <dbReference type="ARBA" id="ARBA00023136"/>
    </source>
</evidence>
<accession>A0A1E3NT40</accession>
<keyword evidence="6 7" id="KW-0472">Membrane</keyword>
<evidence type="ECO:0000256" key="1">
    <source>
        <dbReference type="ARBA" id="ARBA00004127"/>
    </source>
</evidence>
<dbReference type="InterPro" id="IPR007217">
    <property type="entry name" value="Per1-like"/>
</dbReference>
<evidence type="ECO:0000313" key="8">
    <source>
        <dbReference type="EMBL" id="ODQ49305.1"/>
    </source>
</evidence>
<proteinExistence type="inferred from homology"/>
<feature type="transmembrane region" description="Helical" evidence="7">
    <location>
        <begin position="333"/>
        <end position="352"/>
    </location>
</feature>
<name>A0A1E3NT40_9ASCO</name>
<feature type="signal peptide" evidence="7">
    <location>
        <begin position="1"/>
        <end position="23"/>
    </location>
</feature>
<comment type="subcellular location">
    <subcellularLocation>
        <location evidence="1">Endomembrane system</location>
        <topology evidence="1">Multi-pass membrane protein</topology>
    </subcellularLocation>
    <subcellularLocation>
        <location evidence="7">Endoplasmic reticulum membrane</location>
        <topology evidence="7">Multi-pass membrane protein</topology>
    </subcellularLocation>
</comment>
<dbReference type="AlphaFoldDB" id="A0A1E3NT40"/>
<gene>
    <name evidence="8" type="ORF">PICMEDRAFT_99118</name>
</gene>
<evidence type="ECO:0000256" key="3">
    <source>
        <dbReference type="ARBA" id="ARBA00022692"/>
    </source>
</evidence>
<reference evidence="8 9" key="1">
    <citation type="journal article" date="2016" name="Proc. Natl. Acad. Sci. U.S.A.">
        <title>Comparative genomics of biotechnologically important yeasts.</title>
        <authorList>
            <person name="Riley R."/>
            <person name="Haridas S."/>
            <person name="Wolfe K.H."/>
            <person name="Lopes M.R."/>
            <person name="Hittinger C.T."/>
            <person name="Goeker M."/>
            <person name="Salamov A.A."/>
            <person name="Wisecaver J.H."/>
            <person name="Long T.M."/>
            <person name="Calvey C.H."/>
            <person name="Aerts A.L."/>
            <person name="Barry K.W."/>
            <person name="Choi C."/>
            <person name="Clum A."/>
            <person name="Coughlan A.Y."/>
            <person name="Deshpande S."/>
            <person name="Douglass A.P."/>
            <person name="Hanson S.J."/>
            <person name="Klenk H.-P."/>
            <person name="LaButti K.M."/>
            <person name="Lapidus A."/>
            <person name="Lindquist E.A."/>
            <person name="Lipzen A.M."/>
            <person name="Meier-Kolthoff J.P."/>
            <person name="Ohm R.A."/>
            <person name="Otillar R.P."/>
            <person name="Pangilinan J.L."/>
            <person name="Peng Y."/>
            <person name="Rokas A."/>
            <person name="Rosa C.A."/>
            <person name="Scheuner C."/>
            <person name="Sibirny A.A."/>
            <person name="Slot J.C."/>
            <person name="Stielow J.B."/>
            <person name="Sun H."/>
            <person name="Kurtzman C.P."/>
            <person name="Blackwell M."/>
            <person name="Grigoriev I.V."/>
            <person name="Jeffries T.W."/>
        </authorList>
    </citation>
    <scope>NUCLEOTIDE SEQUENCE [LARGE SCALE GENOMIC DNA]</scope>
    <source>
        <strain evidence="8 9">NRRL Y-2026</strain>
    </source>
</reference>
<dbReference type="Proteomes" id="UP000094455">
    <property type="component" value="Unassembled WGS sequence"/>
</dbReference>
<dbReference type="GO" id="GO:0006506">
    <property type="term" value="P:GPI anchor biosynthetic process"/>
    <property type="evidence" value="ECO:0007669"/>
    <property type="project" value="UniProtKB-KW"/>
</dbReference>
<comment type="similarity">
    <text evidence="7">Belongs to the PGAP3 family.</text>
</comment>
<dbReference type="GeneID" id="30181830"/>
<dbReference type="EMBL" id="KV454001">
    <property type="protein sequence ID" value="ODQ49305.1"/>
    <property type="molecule type" value="Genomic_DNA"/>
</dbReference>
<dbReference type="PANTHER" id="PTHR13148:SF0">
    <property type="entry name" value="POST-GPI ATTACHMENT TO PROTEINS FACTOR 3"/>
    <property type="match status" value="1"/>
</dbReference>
<feature type="transmembrane region" description="Helical" evidence="7">
    <location>
        <begin position="301"/>
        <end position="321"/>
    </location>
</feature>
<dbReference type="Pfam" id="PF04080">
    <property type="entry name" value="Per1"/>
    <property type="match status" value="1"/>
</dbReference>
<evidence type="ECO:0000256" key="4">
    <source>
        <dbReference type="ARBA" id="ARBA00022729"/>
    </source>
</evidence>
<dbReference type="GO" id="GO:0030026">
    <property type="term" value="P:intracellular manganese ion homeostasis"/>
    <property type="evidence" value="ECO:0007669"/>
    <property type="project" value="EnsemblFungi"/>
</dbReference>
<dbReference type="PANTHER" id="PTHR13148">
    <property type="entry name" value="PER1-RELATED"/>
    <property type="match status" value="1"/>
</dbReference>
<dbReference type="GO" id="GO:0016788">
    <property type="term" value="F:hydrolase activity, acting on ester bonds"/>
    <property type="evidence" value="ECO:0007669"/>
    <property type="project" value="TreeGrafter"/>
</dbReference>
<keyword evidence="5 7" id="KW-1133">Transmembrane helix</keyword>
<feature type="transmembrane region" description="Helical" evidence="7">
    <location>
        <begin position="262"/>
        <end position="280"/>
    </location>
</feature>
<keyword evidence="9" id="KW-1185">Reference proteome</keyword>
<evidence type="ECO:0000313" key="9">
    <source>
        <dbReference type="Proteomes" id="UP000094455"/>
    </source>
</evidence>
<keyword evidence="3 7" id="KW-0812">Transmembrane</keyword>
<dbReference type="RefSeq" id="XP_019020418.1">
    <property type="nucleotide sequence ID" value="XM_019165143.1"/>
</dbReference>
<evidence type="ECO:0000256" key="7">
    <source>
        <dbReference type="RuleBase" id="RU365066"/>
    </source>
</evidence>
<sequence>MRTSTQFAVALASVFSVLQLTLASQGDQLPEFKRCVKYCDILTCDNVDHYPDVIPSTYMNLLKDENLVNLFEKTPISFHLSLLGWDCSSNCDYQCQRLVTDDRIAEGLKVYQFHGKWPFVRVLGVQELFSTLFSIGNWIPNFLGFKLLWKQYNAELRKTNMDMANLYWTYMHIAVVSMCAWFFSTIFHLKDTWDRERLDYFFAGMTVLTGFYAVSVRFFKLYLVENNMKRKIFGTICILLYLGHVTRLLFDWSYTYNMQANVVIGLVQNFLWVYLSIYQFQKISSSKLSFIENVTRQEYNWTLTPTLLVLSVFFGMSFELFDFPPVLQLLDAHAMWHFVTIWPTLFWYPYLVKDAQELMDWKFD</sequence>
<keyword evidence="7" id="KW-0256">Endoplasmic reticulum</keyword>
<dbReference type="STRING" id="763406.A0A1E3NT40"/>
<evidence type="ECO:0000256" key="5">
    <source>
        <dbReference type="ARBA" id="ARBA00022989"/>
    </source>
</evidence>
<dbReference type="GO" id="GO:0000329">
    <property type="term" value="C:fungal-type vacuole membrane"/>
    <property type="evidence" value="ECO:0007669"/>
    <property type="project" value="EnsemblFungi"/>
</dbReference>
<feature type="transmembrane region" description="Helical" evidence="7">
    <location>
        <begin position="231"/>
        <end position="250"/>
    </location>
</feature>
<protein>
    <recommendedName>
        <fullName evidence="7">Post-GPI attachment to proteins factor 3</fullName>
    </recommendedName>
</protein>
<comment type="function">
    <text evidence="7">Involved in the lipid remodeling steps of GPI-anchor maturation.</text>
</comment>
<keyword evidence="2 7" id="KW-0337">GPI-anchor biosynthesis</keyword>
<feature type="transmembrane region" description="Helical" evidence="7">
    <location>
        <begin position="128"/>
        <end position="149"/>
    </location>
</feature>
<keyword evidence="4 7" id="KW-0732">Signal</keyword>
<feature type="transmembrane region" description="Helical" evidence="7">
    <location>
        <begin position="170"/>
        <end position="188"/>
    </location>
</feature>
<evidence type="ECO:0000256" key="2">
    <source>
        <dbReference type="ARBA" id="ARBA00022502"/>
    </source>
</evidence>
<feature type="chain" id="PRO_5016480397" description="Post-GPI attachment to proteins factor 3" evidence="7">
    <location>
        <begin position="24"/>
        <end position="364"/>
    </location>
</feature>
<feature type="transmembrane region" description="Helical" evidence="7">
    <location>
        <begin position="200"/>
        <end position="219"/>
    </location>
</feature>
<dbReference type="OrthoDB" id="419770at2759"/>